<evidence type="ECO:0000256" key="1">
    <source>
        <dbReference type="ARBA" id="ARBA00004651"/>
    </source>
</evidence>
<dbReference type="PANTHER" id="PTHR43045">
    <property type="entry name" value="SHIKIMATE TRANSPORTER"/>
    <property type="match status" value="1"/>
</dbReference>
<feature type="region of interest" description="Disordered" evidence="7">
    <location>
        <begin position="413"/>
        <end position="466"/>
    </location>
</feature>
<feature type="transmembrane region" description="Helical" evidence="8">
    <location>
        <begin position="142"/>
        <end position="164"/>
    </location>
</feature>
<evidence type="ECO:0000259" key="9">
    <source>
        <dbReference type="PROSITE" id="PS50850"/>
    </source>
</evidence>
<dbReference type="CDD" id="cd17369">
    <property type="entry name" value="MFS_ShiA_like"/>
    <property type="match status" value="1"/>
</dbReference>
<evidence type="ECO:0000313" key="10">
    <source>
        <dbReference type="EMBL" id="QQB16085.1"/>
    </source>
</evidence>
<dbReference type="AlphaFoldDB" id="A0A7T4DK30"/>
<gene>
    <name evidence="10" type="ORF">I6H47_09545</name>
</gene>
<feature type="transmembrane region" description="Helical" evidence="8">
    <location>
        <begin position="265"/>
        <end position="284"/>
    </location>
</feature>
<keyword evidence="4 8" id="KW-0812">Transmembrane</keyword>
<feature type="transmembrane region" description="Helical" evidence="8">
    <location>
        <begin position="296"/>
        <end position="316"/>
    </location>
</feature>
<evidence type="ECO:0000256" key="3">
    <source>
        <dbReference type="ARBA" id="ARBA00022475"/>
    </source>
</evidence>
<dbReference type="InterPro" id="IPR036259">
    <property type="entry name" value="MFS_trans_sf"/>
</dbReference>
<dbReference type="Gene3D" id="1.20.1250.20">
    <property type="entry name" value="MFS general substrate transporter like domains"/>
    <property type="match status" value="2"/>
</dbReference>
<dbReference type="EMBL" id="CP065989">
    <property type="protein sequence ID" value="QQB16085.1"/>
    <property type="molecule type" value="Genomic_DNA"/>
</dbReference>
<evidence type="ECO:0000256" key="7">
    <source>
        <dbReference type="SAM" id="MobiDB-lite"/>
    </source>
</evidence>
<feature type="transmembrane region" description="Helical" evidence="8">
    <location>
        <begin position="41"/>
        <end position="64"/>
    </location>
</feature>
<evidence type="ECO:0000313" key="11">
    <source>
        <dbReference type="Proteomes" id="UP000595374"/>
    </source>
</evidence>
<protein>
    <submittedName>
        <fullName evidence="10">MHS family MFS transporter</fullName>
    </submittedName>
</protein>
<feature type="transmembrane region" description="Helical" evidence="8">
    <location>
        <begin position="101"/>
        <end position="121"/>
    </location>
</feature>
<evidence type="ECO:0000256" key="8">
    <source>
        <dbReference type="SAM" id="Phobius"/>
    </source>
</evidence>
<evidence type="ECO:0000256" key="2">
    <source>
        <dbReference type="ARBA" id="ARBA00022448"/>
    </source>
</evidence>
<comment type="subcellular location">
    <subcellularLocation>
        <location evidence="1">Cell membrane</location>
        <topology evidence="1">Multi-pass membrane protein</topology>
    </subcellularLocation>
</comment>
<feature type="transmembrane region" description="Helical" evidence="8">
    <location>
        <begin position="230"/>
        <end position="253"/>
    </location>
</feature>
<feature type="domain" description="Major facilitator superfamily (MFS) profile" evidence="9">
    <location>
        <begin position="4"/>
        <end position="411"/>
    </location>
</feature>
<feature type="transmembrane region" description="Helical" evidence="8">
    <location>
        <begin position="176"/>
        <end position="197"/>
    </location>
</feature>
<proteinExistence type="predicted"/>
<reference evidence="10 11" key="1">
    <citation type="submission" date="2020-12" db="EMBL/GenBank/DDBJ databases">
        <title>FDA dAtabase for Regulatory Grade micrObial Sequences (FDA-ARGOS): Supporting development and validation of Infectious Disease Dx tests.</title>
        <authorList>
            <person name="Sproer C."/>
            <person name="Gronow S."/>
            <person name="Severitt S."/>
            <person name="Schroder I."/>
            <person name="Tallon L."/>
            <person name="Sadzewicz L."/>
            <person name="Zhao X."/>
            <person name="Boylan J."/>
            <person name="Ott S."/>
            <person name="Bowen H."/>
            <person name="Vavikolanu K."/>
            <person name="Mehta A."/>
            <person name="Aluvathingal J."/>
            <person name="Nadendla S."/>
            <person name="Lowell S."/>
            <person name="Myers T."/>
            <person name="Yan Y."/>
            <person name="Sichtig H."/>
        </authorList>
    </citation>
    <scope>NUCLEOTIDE SEQUENCE [LARGE SCALE GENOMIC DNA]</scope>
    <source>
        <strain evidence="10 11">FDAARGOS_990</strain>
    </source>
</reference>
<keyword evidence="3" id="KW-1003">Cell membrane</keyword>
<name>A0A7T4DK30_9MICO</name>
<keyword evidence="6 8" id="KW-0472">Membrane</keyword>
<dbReference type="PANTHER" id="PTHR43045:SF1">
    <property type="entry name" value="SHIKIMATE TRANSPORTER"/>
    <property type="match status" value="1"/>
</dbReference>
<feature type="transmembrane region" description="Helical" evidence="8">
    <location>
        <begin position="365"/>
        <end position="383"/>
    </location>
</feature>
<dbReference type="InterPro" id="IPR011701">
    <property type="entry name" value="MFS"/>
</dbReference>
<dbReference type="GO" id="GO:0022857">
    <property type="term" value="F:transmembrane transporter activity"/>
    <property type="evidence" value="ECO:0007669"/>
    <property type="project" value="InterPro"/>
</dbReference>
<dbReference type="Proteomes" id="UP000595374">
    <property type="component" value="Chromosome"/>
</dbReference>
<dbReference type="GO" id="GO:0005886">
    <property type="term" value="C:plasma membrane"/>
    <property type="evidence" value="ECO:0007669"/>
    <property type="project" value="UniProtKB-SubCell"/>
</dbReference>
<feature type="transmembrane region" description="Helical" evidence="8">
    <location>
        <begin position="76"/>
        <end position="95"/>
    </location>
</feature>
<dbReference type="PROSITE" id="PS00216">
    <property type="entry name" value="SUGAR_TRANSPORT_1"/>
    <property type="match status" value="1"/>
</dbReference>
<dbReference type="InterPro" id="IPR020846">
    <property type="entry name" value="MFS_dom"/>
</dbReference>
<keyword evidence="2" id="KW-0813">Transport</keyword>
<dbReference type="InterPro" id="IPR005829">
    <property type="entry name" value="Sugar_transporter_CS"/>
</dbReference>
<evidence type="ECO:0000256" key="4">
    <source>
        <dbReference type="ARBA" id="ARBA00022692"/>
    </source>
</evidence>
<dbReference type="SUPFAM" id="SSF103473">
    <property type="entry name" value="MFS general substrate transporter"/>
    <property type="match status" value="1"/>
</dbReference>
<dbReference type="PROSITE" id="PS50850">
    <property type="entry name" value="MFS"/>
    <property type="match status" value="1"/>
</dbReference>
<accession>A0A7T4DK30</accession>
<dbReference type="Pfam" id="PF07690">
    <property type="entry name" value="MFS_1"/>
    <property type="match status" value="1"/>
</dbReference>
<organism evidence="10 11">
    <name type="scientific">Brevibacterium casei</name>
    <dbReference type="NCBI Taxonomy" id="33889"/>
    <lineage>
        <taxon>Bacteria</taxon>
        <taxon>Bacillati</taxon>
        <taxon>Actinomycetota</taxon>
        <taxon>Actinomycetes</taxon>
        <taxon>Micrococcales</taxon>
        <taxon>Brevibacteriaceae</taxon>
        <taxon>Brevibacterium</taxon>
    </lineage>
</organism>
<sequence>MKRILASSFIGSAIEFYDFMLYATASSIVFAQLYFADLGPGLSLLASFSTLAAGYFARPLGGVIFGHFGDKVGRKIALVVSMVMMGGVTVIIGLLPPTATIGVIAPITLFVLRIIQGVAVGGEWGGAALMALEHAPKNRRGFAAGFANAGGPAGAVLATLALSLTAALTGDAFTDWGWRIPFLFSAALIALGLFIRLKVSETPAFKRLEEESEKRRVPLVTIFGRYKKQLLIGMAATATMYVTSGLTTVWGVSVAVAAGENNSEVLNWKATGAIITVIVTLIVARLSDKLGRKRTLIFAHSIAVIMALPLTLLLVMGEIGPFAVAIVVGNGLVQGMLFGPIAAFVSELFPPQVRYSGASLGYQMAAALGSGLMPVVASAFILVPGAGPFLIAGVWALCAIIGIIAVVASRPVDDGEQSDDGEHPRNADLDGGHQPSTATVDRLTASLEPSGTSAPNRHAVTRRPVT</sequence>
<feature type="compositionally biased region" description="Basic and acidic residues" evidence="7">
    <location>
        <begin position="420"/>
        <end position="431"/>
    </location>
</feature>
<keyword evidence="5 8" id="KW-1133">Transmembrane helix</keyword>
<evidence type="ECO:0000256" key="6">
    <source>
        <dbReference type="ARBA" id="ARBA00023136"/>
    </source>
</evidence>
<evidence type="ECO:0000256" key="5">
    <source>
        <dbReference type="ARBA" id="ARBA00022989"/>
    </source>
</evidence>
<feature type="transmembrane region" description="Helical" evidence="8">
    <location>
        <begin position="389"/>
        <end position="408"/>
    </location>
</feature>
<feature type="transmembrane region" description="Helical" evidence="8">
    <location>
        <begin position="322"/>
        <end position="345"/>
    </location>
</feature>